<dbReference type="EMBL" id="JAFMPY010000020">
    <property type="protein sequence ID" value="MBO0905343.1"/>
    <property type="molecule type" value="Genomic_DNA"/>
</dbReference>
<dbReference type="PIRSF" id="PIRSF028235">
    <property type="entry name" value="UCP028235"/>
    <property type="match status" value="1"/>
</dbReference>
<reference evidence="1 2" key="1">
    <citation type="submission" date="2021-03" db="EMBL/GenBank/DDBJ databases">
        <title>Whole genome sequence of Jiella sp. MQZ13P-4.</title>
        <authorList>
            <person name="Tuo L."/>
        </authorList>
    </citation>
    <scope>NUCLEOTIDE SEQUENCE [LARGE SCALE GENOMIC DNA]</scope>
    <source>
        <strain evidence="1 2">MQZ13P-4</strain>
    </source>
</reference>
<evidence type="ECO:0000313" key="2">
    <source>
        <dbReference type="Proteomes" id="UP000664288"/>
    </source>
</evidence>
<dbReference type="SUPFAM" id="SSF64182">
    <property type="entry name" value="DHH phosphoesterases"/>
    <property type="match status" value="1"/>
</dbReference>
<proteinExistence type="predicted"/>
<comment type="caution">
    <text evidence="1">The sequence shown here is derived from an EMBL/GenBank/DDBJ whole genome shotgun (WGS) entry which is preliminary data.</text>
</comment>
<sequence>MPAKRYRLVTRSDFDGLVCGMLLKELDLIDEITFVHPKDMQDGRIAITDRDITTNLPYVEGAHLVFDHHSSELQRNGVLPDNYVIDPNAASAARIVYEYYGGPKAFRRIRKDLMEAVDKGDSAQFSRAEILDPTGWSLLNFLMDSRTGLGRFRNFRISNYELMMQLIDYCRDHSVEQILELPDVKERVELYFEHDRAFKEQLRRIGKVHGPLVVLDLRDEEIIHPGNRFMVYALFPQCNISMHVMWGLKQQNTVFAIGKSILDRSSAVDVGGLCLSHGGGGHHAAGTCQVANEAAEETKLELIAAIEDAPRLEERELLRA</sequence>
<keyword evidence="2" id="KW-1185">Reference proteome</keyword>
<accession>A0ABS3J6P7</accession>
<dbReference type="RefSeq" id="WP_207351976.1">
    <property type="nucleotide sequence ID" value="NZ_JAFMPY010000020.1"/>
</dbReference>
<gene>
    <name evidence="1" type="ORF">J1C47_16995</name>
</gene>
<name>A0ABS3J6P7_9HYPH</name>
<organism evidence="1 2">
    <name type="scientific">Jiella sonneratiae</name>
    <dbReference type="NCBI Taxonomy" id="2816856"/>
    <lineage>
        <taxon>Bacteria</taxon>
        <taxon>Pseudomonadati</taxon>
        <taxon>Pseudomonadota</taxon>
        <taxon>Alphaproteobacteria</taxon>
        <taxon>Hyphomicrobiales</taxon>
        <taxon>Aurantimonadaceae</taxon>
        <taxon>Jiella</taxon>
    </lineage>
</organism>
<evidence type="ECO:0000313" key="1">
    <source>
        <dbReference type="EMBL" id="MBO0905343.1"/>
    </source>
</evidence>
<dbReference type="Proteomes" id="UP000664288">
    <property type="component" value="Unassembled WGS sequence"/>
</dbReference>
<protein>
    <submittedName>
        <fullName evidence="1">Exopolyphosphatase</fullName>
    </submittedName>
</protein>
<dbReference type="InterPro" id="IPR016877">
    <property type="entry name" value="UCP028235"/>
</dbReference>
<dbReference type="InterPro" id="IPR038763">
    <property type="entry name" value="DHH_sf"/>
</dbReference>